<keyword evidence="2" id="KW-1185">Reference proteome</keyword>
<organism evidence="1 2">
    <name type="scientific">Vreelandella andesensis</name>
    <dbReference type="NCBI Taxonomy" id="447567"/>
    <lineage>
        <taxon>Bacteria</taxon>
        <taxon>Pseudomonadati</taxon>
        <taxon>Pseudomonadota</taxon>
        <taxon>Gammaproteobacteria</taxon>
        <taxon>Oceanospirillales</taxon>
        <taxon>Halomonadaceae</taxon>
        <taxon>Vreelandella</taxon>
    </lineage>
</organism>
<proteinExistence type="predicted"/>
<evidence type="ECO:0000313" key="1">
    <source>
        <dbReference type="EMBL" id="RUR30255.1"/>
    </source>
</evidence>
<reference evidence="1 2" key="1">
    <citation type="submission" date="2018-12" db="EMBL/GenBank/DDBJ databases">
        <title>three novel Halomonas strain isolated from plants.</title>
        <authorList>
            <person name="Sun C."/>
        </authorList>
    </citation>
    <scope>NUCLEOTIDE SEQUENCE [LARGE SCALE GENOMIC DNA]</scope>
    <source>
        <strain evidence="1 2">DSM 19434</strain>
    </source>
</reference>
<protein>
    <submittedName>
        <fullName evidence="1">Uncharacterized protein</fullName>
    </submittedName>
</protein>
<dbReference type="EMBL" id="RZHG01000019">
    <property type="protein sequence ID" value="RUR30255.1"/>
    <property type="molecule type" value="Genomic_DNA"/>
</dbReference>
<gene>
    <name evidence="1" type="ORF">ELY33_10605</name>
</gene>
<name>A0A433KLA2_9GAMM</name>
<dbReference type="AlphaFoldDB" id="A0A433KLA2"/>
<sequence length="332" mass="37881">MSRYKYELDRFFLGDEPDIGLLFGSTGGNYRNLIIDFYANYKPPIEVITPLIALLKGMTSIKTDDLLLEKLQPFEYFKNGGNLSEAGASKTLSFFPLEEQCNRIGIPIKTIDCNFNSGSSDLFFIERLRKEGKIAVKEEGNFSSNIIGAYILAMEDKFLSSDLISQITNIEKMCGNQSYKLYLFGDIYHSVISRSLLPSNMNQEEYTIQKQKKAKDIFYEGISTVSHKDFMYNLNYLLESNSLKYDNKEKHNTKTLINSIGAQTTKDLAIYLSNLNGGLPDVLYLSDNDIVLSEVKAKKDKLRYSQIVFFKDAKAQDKAPLKNIRFETIYLK</sequence>
<accession>A0A433KLA2</accession>
<comment type="caution">
    <text evidence="1">The sequence shown here is derived from an EMBL/GenBank/DDBJ whole genome shotgun (WGS) entry which is preliminary data.</text>
</comment>
<dbReference type="Proteomes" id="UP000287336">
    <property type="component" value="Unassembled WGS sequence"/>
</dbReference>
<evidence type="ECO:0000313" key="2">
    <source>
        <dbReference type="Proteomes" id="UP000287336"/>
    </source>
</evidence>
<dbReference type="RefSeq" id="WP_126947806.1">
    <property type="nucleotide sequence ID" value="NZ_RZHG01000019.1"/>
</dbReference>